<feature type="compositionally biased region" description="Basic and acidic residues" evidence="4">
    <location>
        <begin position="334"/>
        <end position="357"/>
    </location>
</feature>
<dbReference type="PANTHER" id="PTHR43903">
    <property type="entry name" value="NEUROLIGIN"/>
    <property type="match status" value="1"/>
</dbReference>
<evidence type="ECO:0000313" key="7">
    <source>
        <dbReference type="Proteomes" id="UP000838412"/>
    </source>
</evidence>
<dbReference type="PROSITE" id="PS50209">
    <property type="entry name" value="CARD"/>
    <property type="match status" value="1"/>
</dbReference>
<dbReference type="FunFam" id="3.40.50.1820:FF:000128">
    <property type="entry name" value="Carboxylic ester hydrolase"/>
    <property type="match status" value="1"/>
</dbReference>
<feature type="region of interest" description="Disordered" evidence="4">
    <location>
        <begin position="1208"/>
        <end position="1249"/>
    </location>
</feature>
<dbReference type="Pfam" id="PF00135">
    <property type="entry name" value="COesterase"/>
    <property type="match status" value="1"/>
</dbReference>
<evidence type="ECO:0000256" key="2">
    <source>
        <dbReference type="ARBA" id="ARBA00022801"/>
    </source>
</evidence>
<proteinExistence type="inferred from homology"/>
<keyword evidence="7" id="KW-1185">Reference proteome</keyword>
<reference evidence="6" key="1">
    <citation type="submission" date="2022-01" db="EMBL/GenBank/DDBJ databases">
        <authorList>
            <person name="Braso-Vives M."/>
        </authorList>
    </citation>
    <scope>NUCLEOTIDE SEQUENCE</scope>
</reference>
<feature type="region of interest" description="Disordered" evidence="4">
    <location>
        <begin position="566"/>
        <end position="588"/>
    </location>
</feature>
<dbReference type="EMBL" id="OV696692">
    <property type="protein sequence ID" value="CAH1270134.1"/>
    <property type="molecule type" value="Genomic_DNA"/>
</dbReference>
<feature type="coiled-coil region" evidence="3">
    <location>
        <begin position="1122"/>
        <end position="1156"/>
    </location>
</feature>
<dbReference type="GO" id="GO:0016787">
    <property type="term" value="F:hydrolase activity"/>
    <property type="evidence" value="ECO:0007669"/>
    <property type="project" value="UniProtKB-KW"/>
</dbReference>
<evidence type="ECO:0000313" key="6">
    <source>
        <dbReference type="EMBL" id="CAH1270134.1"/>
    </source>
</evidence>
<feature type="region of interest" description="Disordered" evidence="4">
    <location>
        <begin position="457"/>
        <end position="477"/>
    </location>
</feature>
<evidence type="ECO:0000259" key="5">
    <source>
        <dbReference type="PROSITE" id="PS50209"/>
    </source>
</evidence>
<feature type="region of interest" description="Disordered" evidence="4">
    <location>
        <begin position="675"/>
        <end position="729"/>
    </location>
</feature>
<feature type="compositionally biased region" description="Basic and acidic residues" evidence="4">
    <location>
        <begin position="983"/>
        <end position="1027"/>
    </location>
</feature>
<feature type="region of interest" description="Disordered" evidence="4">
    <location>
        <begin position="282"/>
        <end position="368"/>
    </location>
</feature>
<protein>
    <submittedName>
        <fullName evidence="6">CES2 protein</fullName>
    </submittedName>
</protein>
<dbReference type="Gene3D" id="1.10.533.10">
    <property type="entry name" value="Death Domain, Fas"/>
    <property type="match status" value="1"/>
</dbReference>
<dbReference type="GO" id="GO:0042981">
    <property type="term" value="P:regulation of apoptotic process"/>
    <property type="evidence" value="ECO:0007669"/>
    <property type="project" value="InterPro"/>
</dbReference>
<feature type="compositionally biased region" description="Basic and acidic residues" evidence="4">
    <location>
        <begin position="675"/>
        <end position="701"/>
    </location>
</feature>
<gene>
    <name evidence="6" type="primary">CES2</name>
    <name evidence="6" type="ORF">BLAG_LOCUS22539</name>
</gene>
<comment type="similarity">
    <text evidence="1">Belongs to the type-B carboxylesterase/lipase family.</text>
</comment>
<evidence type="ECO:0000256" key="3">
    <source>
        <dbReference type="SAM" id="Coils"/>
    </source>
</evidence>
<dbReference type="Gene3D" id="3.40.50.1820">
    <property type="entry name" value="alpha/beta hydrolase"/>
    <property type="match status" value="1"/>
</dbReference>
<feature type="compositionally biased region" description="Basic and acidic residues" evidence="4">
    <location>
        <begin position="918"/>
        <end position="961"/>
    </location>
</feature>
<feature type="compositionally biased region" description="Polar residues" evidence="4">
    <location>
        <begin position="718"/>
        <end position="727"/>
    </location>
</feature>
<keyword evidence="3" id="KW-0175">Coiled coil</keyword>
<dbReference type="InterPro" id="IPR002018">
    <property type="entry name" value="CarbesteraseB"/>
</dbReference>
<feature type="compositionally biased region" description="Low complexity" evidence="4">
    <location>
        <begin position="965"/>
        <end position="978"/>
    </location>
</feature>
<dbReference type="PROSITE" id="PS00122">
    <property type="entry name" value="CARBOXYLESTERASE_B_1"/>
    <property type="match status" value="1"/>
</dbReference>
<feature type="compositionally biased region" description="Basic and acidic residues" evidence="4">
    <location>
        <begin position="1040"/>
        <end position="1063"/>
    </location>
</feature>
<dbReference type="CDD" id="cd01671">
    <property type="entry name" value="CARD"/>
    <property type="match status" value="1"/>
</dbReference>
<feature type="domain" description="CARD" evidence="5">
    <location>
        <begin position="1"/>
        <end position="92"/>
    </location>
</feature>
<dbReference type="Proteomes" id="UP000838412">
    <property type="component" value="Chromosome 7"/>
</dbReference>
<organism evidence="6 7">
    <name type="scientific">Branchiostoma lanceolatum</name>
    <name type="common">Common lancelet</name>
    <name type="synonym">Amphioxus lanceolatum</name>
    <dbReference type="NCBI Taxonomy" id="7740"/>
    <lineage>
        <taxon>Eukaryota</taxon>
        <taxon>Metazoa</taxon>
        <taxon>Chordata</taxon>
        <taxon>Cephalochordata</taxon>
        <taxon>Leptocardii</taxon>
        <taxon>Amphioxiformes</taxon>
        <taxon>Branchiostomatidae</taxon>
        <taxon>Branchiostoma</taxon>
    </lineage>
</organism>
<dbReference type="Pfam" id="PF00619">
    <property type="entry name" value="CARD"/>
    <property type="match status" value="1"/>
</dbReference>
<dbReference type="SUPFAM" id="SSF47986">
    <property type="entry name" value="DEATH domain"/>
    <property type="match status" value="1"/>
</dbReference>
<feature type="compositionally biased region" description="Basic and acidic residues" evidence="4">
    <location>
        <begin position="1208"/>
        <end position="1217"/>
    </location>
</feature>
<dbReference type="OrthoDB" id="3200163at2759"/>
<sequence length="1796" mass="203201">MEDRHQRLLRQRSSQLSEGLSDIVSEVTSTLFDKGDITLEQRELVEGGRENTDKARRLLHVLPTGGPNTFQDLQDVVRDRDRNLAGVLEEESPLVGFTMAESQHGIPDDPRRLSWDKIKRDSPVSPSQLVTRHQEKIAEQVSWLEERICTLQDDTEALVKELYGLKQDSRKVERDISMVKVEKKALVEKNRALEGEKKRLIEKNRMIDEEKEKLIEKNRLLEEEREKLLGDIEQRLVESKEDSEEVIKKLEEEIKQLGSSKEEEVGGERSRNSELQVMYERVKEENERMEEENENMKEETKRVKQESDMLRESLMDESKQMKEEIERLEEENEELKKELRERGEGMTAEMERMKEENATLNEGWNGENERMKAQIEKLTEEKEALIVKLGEENAQMKTGMETMKAKVDKMKDELREANKEMEKALEIVKEEKRRTLAEKEGLAKHLENVAEENEVLKKENKNVGEENKELKQEITRRDESNEVLREELITVKDEKEKMAEENEGLEKEIERLKKEMEALANMTVLNEQREYAETWEEIERLKRVIEEVKQDRNRLKNQSVKAVEELNTSKNNVSTMDKGQSEVESLQQENAQLKSEIERMGKEKSWVLEEKEAINREIERTLDETRHKETELEKQKQKMIAVMEKKRETLEQNIRELETESQQVKQEAEMIKAKSERVAQESERVRQENEELRIENEKMRGGVDGMTGEMEKGKEDTSQPQYSAVQQENDHLRRELEAIGRENVELKKLEQEVALLKSQGERISEANKDVVEDDELKKRESEVVETKNEEIDEEKKDDAEWLDKDSHASKLEMERMREQNEKFIQEMEQLIQALEDTENDRKGIKEENKTLSQEMDTLKAEVSALNQQNESMNEENRKLNIEIERMKEELSQKDQITQGHVGLVDEVLQQSETIECANMEKKEENKDADLAGKEDPSEKGDSVGQETREVNEGIKSVDEGLKQVTEAITEEQTQTASEGLVKNAEELNDKEERKDDNGEEVRNDEGETMKDESKTAEEVKVLTKEAAEASDSLSQAINDTEDKIEKADEERGEAMKDKQKGEMNVEDEPTDGMNEMVKGEAVLIDEKRLDAGKGMGEGMSDTKDEENETGADVKNEVTYEEVQEMREKVVSLKEMYDKLKEENDRMKTALKNIDDEVKSDRGELVDDAVLRALSKFKRAKLRLSGKGASKDIANHYLAAVRRHVSEGLGRDDEDKCEAAGGEGKTAEGTAQDGGASERTPVVSTPSGQVRGTVRSAPAISNKPVFTFLGIPFAAPPVGDLRFRPPEPVVPWEGVMDADEFGPNCPQNLAIVRATFPTFIPLALPHDTVSEDCLVLNILTTSLGIRAPLPVMVWIHGGFFTSGTGSMYNFTALAAYQDVVVVTVNYRLGALGFLSTGNDSAPGNYGLLDQIQALRWIKLNIRGFGGDPDRVTIFGVSGGGVSVSYLLLSPLSSGLFHRAIAQSGTALTIPTTPNPLAAATAQAEEVGCDPRDVKAMMSCLRQKPLQDIVDSASRVERRLGGQGSALFSPVVDKHFISDSTKNVIKSGKFNTVPCILGLASHEFGYLLPHMLFPGFGDGMPHGVCTAIIKNMLSQGIQALNVDEVMADVLKEYQDPEEQDGPMAEQKRLCKICEDYTFLVPLMGVANAHVDAGGPVYLYEAQHRPATTAYKPDWIGCDHGDDINFITGLPFLGDDGPSHSGEPLMFSEDDRKVSLDMMEYWANFARTGDPTDSTGSSTLKSHLTTWPPYTPENPAYLKLAVTSSSDVGLKADRLRFWNALLQPTPSNPANDSHSKEEL</sequence>
<dbReference type="InterPro" id="IPR011029">
    <property type="entry name" value="DEATH-like_dom_sf"/>
</dbReference>
<dbReference type="InterPro" id="IPR001315">
    <property type="entry name" value="CARD"/>
</dbReference>
<feature type="region of interest" description="Disordered" evidence="4">
    <location>
        <begin position="257"/>
        <end position="276"/>
    </location>
</feature>
<keyword evidence="2" id="KW-0378">Hydrolase</keyword>
<feature type="compositionally biased region" description="Basic and acidic residues" evidence="4">
    <location>
        <begin position="294"/>
        <end position="325"/>
    </location>
</feature>
<dbReference type="InterPro" id="IPR051093">
    <property type="entry name" value="Neuroligin/BSAL"/>
</dbReference>
<feature type="region of interest" description="Disordered" evidence="4">
    <location>
        <begin position="915"/>
        <end position="1116"/>
    </location>
</feature>
<feature type="compositionally biased region" description="Basic and acidic residues" evidence="4">
    <location>
        <begin position="257"/>
        <end position="272"/>
    </location>
</feature>
<dbReference type="SUPFAM" id="SSF53474">
    <property type="entry name" value="alpha/beta-Hydrolases"/>
    <property type="match status" value="1"/>
</dbReference>
<feature type="region of interest" description="Disordered" evidence="4">
    <location>
        <begin position="766"/>
        <end position="805"/>
    </location>
</feature>
<accession>A0A8K0A7K2</accession>
<evidence type="ECO:0000256" key="4">
    <source>
        <dbReference type="SAM" id="MobiDB-lite"/>
    </source>
</evidence>
<name>A0A8K0A7K2_BRALA</name>
<dbReference type="InterPro" id="IPR029058">
    <property type="entry name" value="AB_hydrolase_fold"/>
</dbReference>
<evidence type="ECO:0000256" key="1">
    <source>
        <dbReference type="ARBA" id="ARBA00005964"/>
    </source>
</evidence>
<dbReference type="InterPro" id="IPR019826">
    <property type="entry name" value="Carboxylesterase_B_AS"/>
</dbReference>